<sequence length="230" mass="23514">MVYTVVLSIIASLVYIRGIYASKHSTTVIPLGLGTEADEGEVFSGIFAGNGTDKTIYVLTLEATRSDDLPITATVIEKPSEFIVQFAASSADVFLTESVGCSFAPDDPSGLATCIEVLAEVSASQTASTMFTTSGFIVHASAIVSSGFITTSSSTSSATTDADASSGSTRPGSSPETGSGASTAPTQTSAGGRRRSFSTVASILMLLPICNSGMNAVWLMLPVHAGRSNS</sequence>
<organism evidence="2 3">
    <name type="scientific">Sanghuangporus baumii</name>
    <name type="common">Phellinus baumii</name>
    <dbReference type="NCBI Taxonomy" id="108892"/>
    <lineage>
        <taxon>Eukaryota</taxon>
        <taxon>Fungi</taxon>
        <taxon>Dikarya</taxon>
        <taxon>Basidiomycota</taxon>
        <taxon>Agaricomycotina</taxon>
        <taxon>Agaricomycetes</taxon>
        <taxon>Hymenochaetales</taxon>
        <taxon>Hymenochaetaceae</taxon>
        <taxon>Sanghuangporus</taxon>
    </lineage>
</organism>
<reference evidence="2" key="1">
    <citation type="submission" date="2016-06" db="EMBL/GenBank/DDBJ databases">
        <title>Draft Genome sequence of the fungus Inonotus baumii.</title>
        <authorList>
            <person name="Zhu H."/>
            <person name="Lin W."/>
        </authorList>
    </citation>
    <scope>NUCLEOTIDE SEQUENCE</scope>
    <source>
        <strain evidence="2">821</strain>
    </source>
</reference>
<feature type="compositionally biased region" description="Low complexity" evidence="1">
    <location>
        <begin position="151"/>
        <end position="169"/>
    </location>
</feature>
<dbReference type="EMBL" id="LNZH02000173">
    <property type="protein sequence ID" value="OCB88700.1"/>
    <property type="molecule type" value="Genomic_DNA"/>
</dbReference>
<dbReference type="AlphaFoldDB" id="A0A9Q5HZH2"/>
<protein>
    <submittedName>
        <fullName evidence="2">Uncharacterized protein</fullName>
    </submittedName>
</protein>
<evidence type="ECO:0000313" key="3">
    <source>
        <dbReference type="Proteomes" id="UP000757232"/>
    </source>
</evidence>
<dbReference type="Proteomes" id="UP000757232">
    <property type="component" value="Unassembled WGS sequence"/>
</dbReference>
<comment type="caution">
    <text evidence="2">The sequence shown here is derived from an EMBL/GenBank/DDBJ whole genome shotgun (WGS) entry which is preliminary data.</text>
</comment>
<proteinExistence type="predicted"/>
<evidence type="ECO:0000313" key="2">
    <source>
        <dbReference type="EMBL" id="OCB88700.1"/>
    </source>
</evidence>
<keyword evidence="3" id="KW-1185">Reference proteome</keyword>
<feature type="region of interest" description="Disordered" evidence="1">
    <location>
        <begin position="151"/>
        <end position="193"/>
    </location>
</feature>
<feature type="compositionally biased region" description="Polar residues" evidence="1">
    <location>
        <begin position="170"/>
        <end position="190"/>
    </location>
</feature>
<evidence type="ECO:0000256" key="1">
    <source>
        <dbReference type="SAM" id="MobiDB-lite"/>
    </source>
</evidence>
<gene>
    <name evidence="2" type="ORF">A7U60_g4174</name>
</gene>
<name>A0A9Q5HZH2_SANBA</name>
<accession>A0A9Q5HZH2</accession>